<reference evidence="1" key="1">
    <citation type="journal article" date="2021" name="Sci. Rep.">
        <title>Antibiotic resistance plasmid composition and architecture in Escherichia coli isolates from meat.</title>
        <authorList>
            <person name="Darphorn T.S."/>
            <person name="Bel K."/>
            <person name="Koenders-van Sint Anneland B.B."/>
            <person name="Brul S."/>
            <person name="Ter Kuile B.H."/>
        </authorList>
    </citation>
    <scope>NUCLEOTIDE SEQUENCE</scope>
    <source>
        <strain evidence="1">ESBL3215</strain>
    </source>
</reference>
<dbReference type="EMBL" id="MW390533">
    <property type="protein sequence ID" value="QQZ47417.1"/>
    <property type="molecule type" value="Genomic_DNA"/>
</dbReference>
<name>A0A7U1E286_ECOLX</name>
<geneLocation type="plasmid" evidence="1">
    <name>pESBL3215-IncF</name>
</geneLocation>
<protein>
    <submittedName>
        <fullName evidence="1">Uncharacterized protein</fullName>
    </submittedName>
</protein>
<sequence>MPLMILQCVIMFNQTLRHTGCQMIFCMFLRRVDKNINLKK</sequence>
<proteinExistence type="predicted"/>
<organism evidence="1">
    <name type="scientific">Escherichia coli</name>
    <dbReference type="NCBI Taxonomy" id="562"/>
    <lineage>
        <taxon>Bacteria</taxon>
        <taxon>Pseudomonadati</taxon>
        <taxon>Pseudomonadota</taxon>
        <taxon>Gammaproteobacteria</taxon>
        <taxon>Enterobacterales</taxon>
        <taxon>Enterobacteriaceae</taxon>
        <taxon>Escherichia</taxon>
    </lineage>
</organism>
<accession>A0A7U1E286</accession>
<keyword evidence="1" id="KW-0614">Plasmid</keyword>
<dbReference type="AlphaFoldDB" id="A0A7U1E286"/>
<evidence type="ECO:0000313" key="1">
    <source>
        <dbReference type="EMBL" id="QQZ47417.1"/>
    </source>
</evidence>